<evidence type="ECO:0008006" key="3">
    <source>
        <dbReference type="Google" id="ProtNLM"/>
    </source>
</evidence>
<keyword evidence="2" id="KW-1185">Reference proteome</keyword>
<evidence type="ECO:0000313" key="1">
    <source>
        <dbReference type="EMBL" id="MFC4107746.1"/>
    </source>
</evidence>
<gene>
    <name evidence="1" type="ORF">ACFOX0_17670</name>
</gene>
<name>A0ABV8KP38_9ACTN</name>
<dbReference type="EMBL" id="JBHSBN010000011">
    <property type="protein sequence ID" value="MFC4107746.1"/>
    <property type="molecule type" value="Genomic_DNA"/>
</dbReference>
<comment type="caution">
    <text evidence="1">The sequence shown here is derived from an EMBL/GenBank/DDBJ whole genome shotgun (WGS) entry which is preliminary data.</text>
</comment>
<dbReference type="RefSeq" id="WP_377547062.1">
    <property type="nucleotide sequence ID" value="NZ_JBHSBN010000011.1"/>
</dbReference>
<organism evidence="1 2">
    <name type="scientific">Micromonospora zhanjiangensis</name>
    <dbReference type="NCBI Taxonomy" id="1522057"/>
    <lineage>
        <taxon>Bacteria</taxon>
        <taxon>Bacillati</taxon>
        <taxon>Actinomycetota</taxon>
        <taxon>Actinomycetes</taxon>
        <taxon>Micromonosporales</taxon>
        <taxon>Micromonosporaceae</taxon>
        <taxon>Micromonospora</taxon>
    </lineage>
</organism>
<sequence length="167" mass="17867">MTAQVQLKPTTRARYEVALRRQILPTWAEVSLSAGSYRRWRRSAVAAGANVKAVQRMLEHTSASMRLDVYAGLIGDDLDAVATRLDEAVAARDADYCGPGWSVALLLISENDEAQVVDLGFCTEPPDGIEPSTYALRVDRCIVLGLASAGIPVPSPLLDASVPVSAT</sequence>
<protein>
    <recommendedName>
        <fullName evidence="3">Phage integrase family protein</fullName>
    </recommendedName>
</protein>
<accession>A0ABV8KP38</accession>
<reference evidence="2" key="1">
    <citation type="journal article" date="2019" name="Int. J. Syst. Evol. Microbiol.">
        <title>The Global Catalogue of Microorganisms (GCM) 10K type strain sequencing project: providing services to taxonomists for standard genome sequencing and annotation.</title>
        <authorList>
            <consortium name="The Broad Institute Genomics Platform"/>
            <consortium name="The Broad Institute Genome Sequencing Center for Infectious Disease"/>
            <person name="Wu L."/>
            <person name="Ma J."/>
        </authorList>
    </citation>
    <scope>NUCLEOTIDE SEQUENCE [LARGE SCALE GENOMIC DNA]</scope>
    <source>
        <strain evidence="2">2902at01</strain>
    </source>
</reference>
<evidence type="ECO:0000313" key="2">
    <source>
        <dbReference type="Proteomes" id="UP001595868"/>
    </source>
</evidence>
<proteinExistence type="predicted"/>
<dbReference type="Proteomes" id="UP001595868">
    <property type="component" value="Unassembled WGS sequence"/>
</dbReference>